<proteinExistence type="predicted"/>
<evidence type="ECO:0000256" key="2">
    <source>
        <dbReference type="ARBA" id="ARBA00022448"/>
    </source>
</evidence>
<evidence type="ECO:0000256" key="5">
    <source>
        <dbReference type="ARBA" id="ARBA00022989"/>
    </source>
</evidence>
<evidence type="ECO:0000259" key="8">
    <source>
        <dbReference type="PROSITE" id="PS50850"/>
    </source>
</evidence>
<name>A0A447QDC2_SERRU</name>
<dbReference type="GO" id="GO:0022857">
    <property type="term" value="F:transmembrane transporter activity"/>
    <property type="evidence" value="ECO:0007669"/>
    <property type="project" value="InterPro"/>
</dbReference>
<keyword evidence="4 7" id="KW-0812">Transmembrane</keyword>
<dbReference type="PANTHER" id="PTHR42718:SF46">
    <property type="entry name" value="BLR6921 PROTEIN"/>
    <property type="match status" value="1"/>
</dbReference>
<keyword evidence="3" id="KW-1003">Cell membrane</keyword>
<dbReference type="EMBL" id="LR134155">
    <property type="protein sequence ID" value="VEA67971.1"/>
    <property type="molecule type" value="Genomic_DNA"/>
</dbReference>
<feature type="transmembrane region" description="Helical" evidence="7">
    <location>
        <begin position="12"/>
        <end position="32"/>
    </location>
</feature>
<evidence type="ECO:0000256" key="1">
    <source>
        <dbReference type="ARBA" id="ARBA00004651"/>
    </source>
</evidence>
<keyword evidence="2" id="KW-0813">Transport</keyword>
<dbReference type="InterPro" id="IPR020846">
    <property type="entry name" value="MFS_dom"/>
</dbReference>
<protein>
    <submittedName>
        <fullName evidence="9">High-copy suppressor of rspA</fullName>
    </submittedName>
</protein>
<dbReference type="SUPFAM" id="SSF103473">
    <property type="entry name" value="MFS general substrate transporter"/>
    <property type="match status" value="1"/>
</dbReference>
<organism evidence="9 10">
    <name type="scientific">Serratia rubidaea</name>
    <name type="common">Serratia marinorubra</name>
    <dbReference type="NCBI Taxonomy" id="61652"/>
    <lineage>
        <taxon>Bacteria</taxon>
        <taxon>Pseudomonadati</taxon>
        <taxon>Pseudomonadota</taxon>
        <taxon>Gammaproteobacteria</taxon>
        <taxon>Enterobacterales</taxon>
        <taxon>Yersiniaceae</taxon>
        <taxon>Serratia</taxon>
    </lineage>
</organism>
<keyword evidence="5 7" id="KW-1133">Transmembrane helix</keyword>
<dbReference type="GO" id="GO:0005886">
    <property type="term" value="C:plasma membrane"/>
    <property type="evidence" value="ECO:0007669"/>
    <property type="project" value="UniProtKB-SubCell"/>
</dbReference>
<dbReference type="PANTHER" id="PTHR42718">
    <property type="entry name" value="MAJOR FACILITATOR SUPERFAMILY MULTIDRUG TRANSPORTER MFSC"/>
    <property type="match status" value="1"/>
</dbReference>
<evidence type="ECO:0000256" key="7">
    <source>
        <dbReference type="SAM" id="Phobius"/>
    </source>
</evidence>
<sequence>MAYSLYRSHERARLSAVVMLVALMAPALSPAIGGVLVDHVSWRWVFLVSLPLAFAALILAACWLKPDDRAGSVGRLDFSGLITGCLALTLILLGLTTLGESVAWDWARRYWPPGWR</sequence>
<dbReference type="Pfam" id="PF07690">
    <property type="entry name" value="MFS_1"/>
    <property type="match status" value="1"/>
</dbReference>
<dbReference type="Gene3D" id="1.20.1720.10">
    <property type="entry name" value="Multidrug resistance protein D"/>
    <property type="match status" value="1"/>
</dbReference>
<evidence type="ECO:0000256" key="6">
    <source>
        <dbReference type="ARBA" id="ARBA00023136"/>
    </source>
</evidence>
<dbReference type="InterPro" id="IPR036259">
    <property type="entry name" value="MFS_trans_sf"/>
</dbReference>
<dbReference type="AlphaFoldDB" id="A0A447QDC2"/>
<accession>A0A447QDC2</accession>
<evidence type="ECO:0000256" key="3">
    <source>
        <dbReference type="ARBA" id="ARBA00022475"/>
    </source>
</evidence>
<evidence type="ECO:0000313" key="9">
    <source>
        <dbReference type="EMBL" id="VEA67971.1"/>
    </source>
</evidence>
<keyword evidence="6 7" id="KW-0472">Membrane</keyword>
<dbReference type="Proteomes" id="UP000271603">
    <property type="component" value="Chromosome"/>
</dbReference>
<dbReference type="InterPro" id="IPR011701">
    <property type="entry name" value="MFS"/>
</dbReference>
<gene>
    <name evidence="9" type="primary">hsrA_1</name>
    <name evidence="9" type="ORF">NCTC9419_00169</name>
</gene>
<evidence type="ECO:0000256" key="4">
    <source>
        <dbReference type="ARBA" id="ARBA00022692"/>
    </source>
</evidence>
<reference evidence="9 10" key="1">
    <citation type="submission" date="2018-12" db="EMBL/GenBank/DDBJ databases">
        <authorList>
            <consortium name="Pathogen Informatics"/>
        </authorList>
    </citation>
    <scope>NUCLEOTIDE SEQUENCE [LARGE SCALE GENOMIC DNA]</scope>
    <source>
        <strain evidence="9 10">NCTC9419</strain>
    </source>
</reference>
<dbReference type="PROSITE" id="PS50850">
    <property type="entry name" value="MFS"/>
    <property type="match status" value="1"/>
</dbReference>
<feature type="domain" description="Major facilitator superfamily (MFS) profile" evidence="8">
    <location>
        <begin position="1"/>
        <end position="116"/>
    </location>
</feature>
<evidence type="ECO:0000313" key="10">
    <source>
        <dbReference type="Proteomes" id="UP000271603"/>
    </source>
</evidence>
<feature type="transmembrane region" description="Helical" evidence="7">
    <location>
        <begin position="44"/>
        <end position="64"/>
    </location>
</feature>
<feature type="transmembrane region" description="Helical" evidence="7">
    <location>
        <begin position="76"/>
        <end position="98"/>
    </location>
</feature>
<comment type="subcellular location">
    <subcellularLocation>
        <location evidence="1">Cell membrane</location>
        <topology evidence="1">Multi-pass membrane protein</topology>
    </subcellularLocation>
</comment>